<name>A0ACB9QIJ7_9MYRT</name>
<accession>A0ACB9QIJ7</accession>
<evidence type="ECO:0000313" key="2">
    <source>
        <dbReference type="Proteomes" id="UP001057402"/>
    </source>
</evidence>
<organism evidence="1 2">
    <name type="scientific">Melastoma candidum</name>
    <dbReference type="NCBI Taxonomy" id="119954"/>
    <lineage>
        <taxon>Eukaryota</taxon>
        <taxon>Viridiplantae</taxon>
        <taxon>Streptophyta</taxon>
        <taxon>Embryophyta</taxon>
        <taxon>Tracheophyta</taxon>
        <taxon>Spermatophyta</taxon>
        <taxon>Magnoliopsida</taxon>
        <taxon>eudicotyledons</taxon>
        <taxon>Gunneridae</taxon>
        <taxon>Pentapetalae</taxon>
        <taxon>rosids</taxon>
        <taxon>malvids</taxon>
        <taxon>Myrtales</taxon>
        <taxon>Melastomataceae</taxon>
        <taxon>Melastomatoideae</taxon>
        <taxon>Melastomateae</taxon>
        <taxon>Melastoma</taxon>
    </lineage>
</organism>
<comment type="caution">
    <text evidence="1">The sequence shown here is derived from an EMBL/GenBank/DDBJ whole genome shotgun (WGS) entry which is preliminary data.</text>
</comment>
<keyword evidence="2" id="KW-1185">Reference proteome</keyword>
<protein>
    <submittedName>
        <fullName evidence="1">Uncharacterized protein</fullName>
    </submittedName>
</protein>
<reference evidence="2" key="1">
    <citation type="journal article" date="2023" name="Front. Plant Sci.">
        <title>Chromosomal-level genome assembly of Melastoma candidum provides insights into trichome evolution.</title>
        <authorList>
            <person name="Zhong Y."/>
            <person name="Wu W."/>
            <person name="Sun C."/>
            <person name="Zou P."/>
            <person name="Liu Y."/>
            <person name="Dai S."/>
            <person name="Zhou R."/>
        </authorList>
    </citation>
    <scope>NUCLEOTIDE SEQUENCE [LARGE SCALE GENOMIC DNA]</scope>
</reference>
<evidence type="ECO:0000313" key="1">
    <source>
        <dbReference type="EMBL" id="KAI4366156.1"/>
    </source>
</evidence>
<gene>
    <name evidence="1" type="ORF">MLD38_022070</name>
</gene>
<dbReference type="EMBL" id="CM042885">
    <property type="protein sequence ID" value="KAI4366156.1"/>
    <property type="molecule type" value="Genomic_DNA"/>
</dbReference>
<proteinExistence type="predicted"/>
<dbReference type="Proteomes" id="UP001057402">
    <property type="component" value="Chromosome 6"/>
</dbReference>
<sequence length="110" mass="12463">MGNCIRHESPMHWGGDDWGPTFSRSDDADDPSCDQVVVKGKIESRGMGPGTWSRSTEVKIRITKKQLEELLRKLDVKDKVSVQQAMSRLVRMSEQHGRSRRPALKSISEI</sequence>